<dbReference type="PANTHER" id="PTHR41532:SF1">
    <property type="entry name" value="FIXS PROTEIN"/>
    <property type="match status" value="1"/>
</dbReference>
<evidence type="ECO:0000313" key="3">
    <source>
        <dbReference type="EMBL" id="RLL64529.1"/>
    </source>
</evidence>
<proteinExistence type="predicted"/>
<evidence type="ECO:0000256" key="1">
    <source>
        <dbReference type="SAM" id="MobiDB-lite"/>
    </source>
</evidence>
<dbReference type="AlphaFoldDB" id="A0A421BN80"/>
<dbReference type="PANTHER" id="PTHR41532">
    <property type="entry name" value="FIXS PROTEIN"/>
    <property type="match status" value="1"/>
</dbReference>
<accession>A0A421BN80</accession>
<evidence type="ECO:0000256" key="2">
    <source>
        <dbReference type="SAM" id="Phobius"/>
    </source>
</evidence>
<protein>
    <submittedName>
        <fullName evidence="3">Cbb3-type cytochrome oxidase assembly protein CcoS</fullName>
    </submittedName>
</protein>
<dbReference type="InterPro" id="IPR004714">
    <property type="entry name" value="Cyt_oxidase_maturation_cbb3"/>
</dbReference>
<evidence type="ECO:0000313" key="4">
    <source>
        <dbReference type="Proteomes" id="UP000279673"/>
    </source>
</evidence>
<dbReference type="NCBIfam" id="TIGR00847">
    <property type="entry name" value="ccoS"/>
    <property type="match status" value="1"/>
</dbReference>
<gene>
    <name evidence="3" type="primary">ccoS</name>
    <name evidence="3" type="ORF">DYS74_11145</name>
</gene>
<feature type="transmembrane region" description="Helical" evidence="2">
    <location>
        <begin position="6"/>
        <end position="26"/>
    </location>
</feature>
<reference evidence="3 4" key="1">
    <citation type="submission" date="2018-10" db="EMBL/GenBank/DDBJ databases">
        <title>Rhodobacter sp . BO-81.</title>
        <authorList>
            <person name="Im W.T."/>
        </authorList>
    </citation>
    <scope>NUCLEOTIDE SEQUENCE [LARGE SCALE GENOMIC DNA]</scope>
    <source>
        <strain evidence="3 4">BO-81</strain>
    </source>
</reference>
<keyword evidence="2" id="KW-0812">Transmembrane</keyword>
<comment type="caution">
    <text evidence="3">The sequence shown here is derived from an EMBL/GenBank/DDBJ whole genome shotgun (WGS) entry which is preliminary data.</text>
</comment>
<keyword evidence="2" id="KW-0472">Membrane</keyword>
<dbReference type="Pfam" id="PF03597">
    <property type="entry name" value="FixS"/>
    <property type="match status" value="1"/>
</dbReference>
<dbReference type="RefSeq" id="WP_121533773.1">
    <property type="nucleotide sequence ID" value="NZ_RCHI01000009.1"/>
</dbReference>
<organism evidence="3 4">
    <name type="scientific">Paenirhodobacter hankyongi</name>
    <dbReference type="NCBI Taxonomy" id="2294033"/>
    <lineage>
        <taxon>Bacteria</taxon>
        <taxon>Pseudomonadati</taxon>
        <taxon>Pseudomonadota</taxon>
        <taxon>Alphaproteobacteria</taxon>
        <taxon>Rhodobacterales</taxon>
        <taxon>Rhodobacter group</taxon>
        <taxon>Paenirhodobacter</taxon>
    </lineage>
</organism>
<dbReference type="Proteomes" id="UP000279673">
    <property type="component" value="Unassembled WGS sequence"/>
</dbReference>
<sequence>MSVLTYLIPISLFLGGFGLVAFFWTLRTRQYEDPKGDSERILSDQYDDHPKG</sequence>
<keyword evidence="4" id="KW-1185">Reference proteome</keyword>
<name>A0A421BN80_9RHOB</name>
<dbReference type="EMBL" id="RCHI01000009">
    <property type="protein sequence ID" value="RLL64529.1"/>
    <property type="molecule type" value="Genomic_DNA"/>
</dbReference>
<keyword evidence="2" id="KW-1133">Transmembrane helix</keyword>
<feature type="region of interest" description="Disordered" evidence="1">
    <location>
        <begin position="32"/>
        <end position="52"/>
    </location>
</feature>